<dbReference type="EMBL" id="ASPP01008925">
    <property type="protein sequence ID" value="ETO24844.1"/>
    <property type="molecule type" value="Genomic_DNA"/>
</dbReference>
<reference evidence="6 7" key="1">
    <citation type="journal article" date="2013" name="Curr. Biol.">
        <title>The Genome of the Foraminiferan Reticulomyxa filosa.</title>
        <authorList>
            <person name="Glockner G."/>
            <person name="Hulsmann N."/>
            <person name="Schleicher M."/>
            <person name="Noegel A.A."/>
            <person name="Eichinger L."/>
            <person name="Gallinger C."/>
            <person name="Pawlowski J."/>
            <person name="Sierra R."/>
            <person name="Euteneuer U."/>
            <person name="Pillet L."/>
            <person name="Moustafa A."/>
            <person name="Platzer M."/>
            <person name="Groth M."/>
            <person name="Szafranski K."/>
            <person name="Schliwa M."/>
        </authorList>
    </citation>
    <scope>NUCLEOTIDE SEQUENCE [LARGE SCALE GENOMIC DNA]</scope>
</reference>
<dbReference type="InterPro" id="IPR056835">
    <property type="entry name" value="ARM_TT21_5th"/>
</dbReference>
<dbReference type="AlphaFoldDB" id="X6NGH6"/>
<accession>X6NGH6</accession>
<feature type="repeat" description="TPR" evidence="3">
    <location>
        <begin position="197"/>
        <end position="230"/>
    </location>
</feature>
<evidence type="ECO:0000256" key="4">
    <source>
        <dbReference type="SAM" id="MobiDB-lite"/>
    </source>
</evidence>
<evidence type="ECO:0000313" key="7">
    <source>
        <dbReference type="Proteomes" id="UP000023152"/>
    </source>
</evidence>
<dbReference type="InterPro" id="IPR019734">
    <property type="entry name" value="TPR_rpt"/>
</dbReference>
<dbReference type="Proteomes" id="UP000023152">
    <property type="component" value="Unassembled WGS sequence"/>
</dbReference>
<keyword evidence="2 3" id="KW-0802">TPR repeat</keyword>
<keyword evidence="1" id="KW-0677">Repeat</keyword>
<proteinExistence type="predicted"/>
<dbReference type="InterPro" id="IPR050498">
    <property type="entry name" value="Ycf3"/>
</dbReference>
<dbReference type="PROSITE" id="PS50005">
    <property type="entry name" value="TPR"/>
    <property type="match status" value="1"/>
</dbReference>
<gene>
    <name evidence="6" type="ORF">RFI_12313</name>
</gene>
<feature type="compositionally biased region" description="Acidic residues" evidence="4">
    <location>
        <begin position="127"/>
        <end position="139"/>
    </location>
</feature>
<dbReference type="SUPFAM" id="SSF48452">
    <property type="entry name" value="TPR-like"/>
    <property type="match status" value="2"/>
</dbReference>
<feature type="non-terminal residue" evidence="6">
    <location>
        <position position="528"/>
    </location>
</feature>
<comment type="caution">
    <text evidence="6">The sequence shown here is derived from an EMBL/GenBank/DDBJ whole genome shotgun (WGS) entry which is preliminary data.</text>
</comment>
<protein>
    <submittedName>
        <fullName evidence="6">TPR repeat-containing protein</fullName>
    </submittedName>
</protein>
<dbReference type="Pfam" id="PF25064">
    <property type="entry name" value="ARM_TT21_5th"/>
    <property type="match status" value="1"/>
</dbReference>
<evidence type="ECO:0000256" key="2">
    <source>
        <dbReference type="ARBA" id="ARBA00022803"/>
    </source>
</evidence>
<evidence type="ECO:0000256" key="3">
    <source>
        <dbReference type="PROSITE-ProRule" id="PRU00339"/>
    </source>
</evidence>
<evidence type="ECO:0000313" key="6">
    <source>
        <dbReference type="EMBL" id="ETO24844.1"/>
    </source>
</evidence>
<feature type="non-terminal residue" evidence="6">
    <location>
        <position position="1"/>
    </location>
</feature>
<dbReference type="SMART" id="SM00028">
    <property type="entry name" value="TPR"/>
    <property type="match status" value="6"/>
</dbReference>
<sequence>QTNKQTNKQRHVSEEGLHREALEAYGNHDWNKACLRFLELCYLSPKNMHYPHNIAMVLQYGFQNYNGAEKYFKQAMRLSINFLPSLVRHYCSLLSVMKRYDSCQQMYTYLFRQIDQHNHAQTNGENNSDEDDNDNDNDNDNGNKSKQSHEYNGPPKYIEKVHDDHLNYAEALMECEMELEESELHFKKALEIKPKNFKTLVKYGKLLSRIGKFDEAQQMFETAMELNAQDLELQYEYANVLWNRQEYEKALLQLQRALPKRQHNGVMSAIESQSQTQVQGWREWQEKLALLCGIILEEKQEYDEAEYWVTKAIEMGQPNVKSFADRTYHDDNENKILSVQYLTELMLIKIKKKEFEHALQMYQLAKSMLCTYCHGRSNSHWTLHCNCNPNDDDEDRAYSSDWYLTCVYALFCSETNRVEKATSLFRRLVSSEDNKSSPCYLIHFYFAMHLHYICKKFLQAKHHYLIAIKIESNWAITYLHFAMCLFQLQEYETAKCFALRAEQLNSTLPIIVTTAKPFVDICGLMLAQ</sequence>
<organism evidence="6 7">
    <name type="scientific">Reticulomyxa filosa</name>
    <dbReference type="NCBI Taxonomy" id="46433"/>
    <lineage>
        <taxon>Eukaryota</taxon>
        <taxon>Sar</taxon>
        <taxon>Rhizaria</taxon>
        <taxon>Retaria</taxon>
        <taxon>Foraminifera</taxon>
        <taxon>Monothalamids</taxon>
        <taxon>Reticulomyxidae</taxon>
        <taxon>Reticulomyxa</taxon>
    </lineage>
</organism>
<name>X6NGH6_RETFI</name>
<feature type="region of interest" description="Disordered" evidence="4">
    <location>
        <begin position="120"/>
        <end position="157"/>
    </location>
</feature>
<dbReference type="PANTHER" id="PTHR44858:SF1">
    <property type="entry name" value="UDP-N-ACETYLGLUCOSAMINE--PEPTIDE N-ACETYLGLUCOSAMINYLTRANSFERASE SPINDLY-RELATED"/>
    <property type="match status" value="1"/>
</dbReference>
<feature type="domain" description="Tetratricopeptide repeat protein 21A/21B fifth ARM repeats" evidence="5">
    <location>
        <begin position="176"/>
        <end position="257"/>
    </location>
</feature>
<dbReference type="Gene3D" id="1.25.40.10">
    <property type="entry name" value="Tetratricopeptide repeat domain"/>
    <property type="match status" value="3"/>
</dbReference>
<dbReference type="PANTHER" id="PTHR44858">
    <property type="entry name" value="TETRATRICOPEPTIDE REPEAT PROTEIN 6"/>
    <property type="match status" value="1"/>
</dbReference>
<evidence type="ECO:0000256" key="1">
    <source>
        <dbReference type="ARBA" id="ARBA00022737"/>
    </source>
</evidence>
<dbReference type="InterPro" id="IPR011990">
    <property type="entry name" value="TPR-like_helical_dom_sf"/>
</dbReference>
<keyword evidence="7" id="KW-1185">Reference proteome</keyword>
<evidence type="ECO:0000259" key="5">
    <source>
        <dbReference type="Pfam" id="PF25064"/>
    </source>
</evidence>